<accession>A0AAN1KR96</accession>
<keyword evidence="3" id="KW-0732">Signal</keyword>
<evidence type="ECO:0000256" key="3">
    <source>
        <dbReference type="SAM" id="SignalP"/>
    </source>
</evidence>
<dbReference type="EMBL" id="CP018309">
    <property type="protein sequence ID" value="ASI93299.1"/>
    <property type="molecule type" value="Genomic_DNA"/>
</dbReference>
<dbReference type="GO" id="GO:0019867">
    <property type="term" value="C:outer membrane"/>
    <property type="evidence" value="ECO:0007669"/>
    <property type="project" value="InterPro"/>
</dbReference>
<dbReference type="AlphaFoldDB" id="A0AAN1KR96"/>
<reference evidence="6" key="1">
    <citation type="submission" date="2016-12" db="EMBL/GenBank/DDBJ databases">
        <title>Comparative genomic analysis reveals the diversity, evolution, and environmental adaptation strategies of the genus Vibrio.</title>
        <authorList>
            <person name="Lin H."/>
            <person name="Wang X."/>
            <person name="Zhang X.-H."/>
        </authorList>
    </citation>
    <scope>NUCLEOTIDE SEQUENCE [LARGE SCALE GENOMIC DNA]</scope>
    <source>
        <strain evidence="6">QT6D1</strain>
    </source>
</reference>
<feature type="signal peptide" evidence="3">
    <location>
        <begin position="1"/>
        <end position="25"/>
    </location>
</feature>
<feature type="domain" description="Bacterial surface antigen (D15)" evidence="4">
    <location>
        <begin position="105"/>
        <end position="383"/>
    </location>
</feature>
<name>A0AAN1KR96_9VIBR</name>
<feature type="chain" id="PRO_5043052195" description="Bacterial surface antigen (D15) domain-containing protein" evidence="3">
    <location>
        <begin position="26"/>
        <end position="386"/>
    </location>
</feature>
<evidence type="ECO:0000256" key="2">
    <source>
        <dbReference type="ARBA" id="ARBA00023136"/>
    </source>
</evidence>
<evidence type="ECO:0000256" key="1">
    <source>
        <dbReference type="ARBA" id="ARBA00004370"/>
    </source>
</evidence>
<dbReference type="Proteomes" id="UP000197092">
    <property type="component" value="Chromosome 2"/>
</dbReference>
<dbReference type="InterPro" id="IPR000184">
    <property type="entry name" value="Bac_surfAg_D15"/>
</dbReference>
<evidence type="ECO:0000313" key="5">
    <source>
        <dbReference type="EMBL" id="ASI93299.1"/>
    </source>
</evidence>
<evidence type="ECO:0000313" key="6">
    <source>
        <dbReference type="Proteomes" id="UP000197092"/>
    </source>
</evidence>
<protein>
    <recommendedName>
        <fullName evidence="4">Bacterial surface antigen (D15) domain-containing protein</fullName>
    </recommendedName>
</protein>
<dbReference type="KEGG" id="vsh:BSZ05_19940"/>
<dbReference type="Gene3D" id="2.40.160.50">
    <property type="entry name" value="membrane protein fhac: a member of the omp85/tpsb transporter family"/>
    <property type="match status" value="1"/>
</dbReference>
<proteinExistence type="predicted"/>
<organism evidence="5 6">
    <name type="scientific">Vibrio mediterranei</name>
    <dbReference type="NCBI Taxonomy" id="689"/>
    <lineage>
        <taxon>Bacteria</taxon>
        <taxon>Pseudomonadati</taxon>
        <taxon>Pseudomonadota</taxon>
        <taxon>Gammaproteobacteria</taxon>
        <taxon>Vibrionales</taxon>
        <taxon>Vibrionaceae</taxon>
        <taxon>Vibrio</taxon>
    </lineage>
</organism>
<dbReference type="Pfam" id="PF01103">
    <property type="entry name" value="Omp85"/>
    <property type="match status" value="1"/>
</dbReference>
<evidence type="ECO:0000259" key="4">
    <source>
        <dbReference type="Pfam" id="PF01103"/>
    </source>
</evidence>
<sequence length="386" mass="42852">MFKFAQGTVCRLSVLLAGFSPVAFAVEPLIATPNDYQPNIVDDVLDIFGADADFDRSKTIDMSYIPTAYYTPEKQFGVGLLLVGLYKTDKATEQEQPSSLVVNTYASMNQSYGISAENMTYFNQGQQRLNLELELHNEAAVYYGIGSAAGDNENNKNDFDEVLVSFKPTWMTALADNYFVGIGAEVTHAKAENIESEAGPTSLTLPSSTSSGIRLLSSYDSRDYRLNASEGWLFEVDAALFHRSDKNEQYGRYGVELNNYIDLSPMPGLLAWQLQGQFSSGDVPWYALPDLGGSSAMRGYIRGRYRDKQMAMGQVEYRLPVFQRYGMVFWGAAGSVAPSINELNQDVLASVGTGFRVRIKDRINLRADIGKGKHETHFYLNVNEAF</sequence>
<gene>
    <name evidence="5" type="ORF">BSZ05_19940</name>
</gene>
<keyword evidence="2" id="KW-0472">Membrane</keyword>
<comment type="subcellular location">
    <subcellularLocation>
        <location evidence="1">Membrane</location>
    </subcellularLocation>
</comment>